<dbReference type="EMBL" id="BGPR01000010">
    <property type="protein sequence ID" value="GBL76712.1"/>
    <property type="molecule type" value="Genomic_DNA"/>
</dbReference>
<organism evidence="1 2">
    <name type="scientific">Araneus ventricosus</name>
    <name type="common">Orbweaver spider</name>
    <name type="synonym">Epeira ventricosa</name>
    <dbReference type="NCBI Taxonomy" id="182803"/>
    <lineage>
        <taxon>Eukaryota</taxon>
        <taxon>Metazoa</taxon>
        <taxon>Ecdysozoa</taxon>
        <taxon>Arthropoda</taxon>
        <taxon>Chelicerata</taxon>
        <taxon>Arachnida</taxon>
        <taxon>Araneae</taxon>
        <taxon>Araneomorphae</taxon>
        <taxon>Entelegynae</taxon>
        <taxon>Araneoidea</taxon>
        <taxon>Araneidae</taxon>
        <taxon>Araneus</taxon>
    </lineage>
</organism>
<gene>
    <name evidence="1" type="ORF">AVEN_53400_1</name>
</gene>
<evidence type="ECO:0000313" key="2">
    <source>
        <dbReference type="Proteomes" id="UP000499080"/>
    </source>
</evidence>
<accession>A0A4Y2AA83</accession>
<sequence>MPAESIPIEQNPEVSSSNSCSSAMLCLILLVGHLTKLNYSTHAVKPKYGYDPFSTHTQKLLLTLNCIFQSIISNNFIGNEYDRPSETQPLVQVQNKRFSVQNNPKAAWLLRPCIEYQSIITDN</sequence>
<evidence type="ECO:0000313" key="1">
    <source>
        <dbReference type="EMBL" id="GBL76712.1"/>
    </source>
</evidence>
<comment type="caution">
    <text evidence="1">The sequence shown here is derived from an EMBL/GenBank/DDBJ whole genome shotgun (WGS) entry which is preliminary data.</text>
</comment>
<name>A0A4Y2AA83_ARAVE</name>
<dbReference type="AlphaFoldDB" id="A0A4Y2AA83"/>
<protein>
    <submittedName>
        <fullName evidence="1">Uncharacterized protein</fullName>
    </submittedName>
</protein>
<dbReference type="Proteomes" id="UP000499080">
    <property type="component" value="Unassembled WGS sequence"/>
</dbReference>
<keyword evidence="2" id="KW-1185">Reference proteome</keyword>
<reference evidence="1 2" key="1">
    <citation type="journal article" date="2019" name="Sci. Rep.">
        <title>Orb-weaving spider Araneus ventricosus genome elucidates the spidroin gene catalogue.</title>
        <authorList>
            <person name="Kono N."/>
            <person name="Nakamura H."/>
            <person name="Ohtoshi R."/>
            <person name="Moran D.A.P."/>
            <person name="Shinohara A."/>
            <person name="Yoshida Y."/>
            <person name="Fujiwara M."/>
            <person name="Mori M."/>
            <person name="Tomita M."/>
            <person name="Arakawa K."/>
        </authorList>
    </citation>
    <scope>NUCLEOTIDE SEQUENCE [LARGE SCALE GENOMIC DNA]</scope>
</reference>
<proteinExistence type="predicted"/>